<evidence type="ECO:0000256" key="7">
    <source>
        <dbReference type="ARBA" id="ARBA00022842"/>
    </source>
</evidence>
<evidence type="ECO:0000256" key="4">
    <source>
        <dbReference type="ARBA" id="ARBA00012381"/>
    </source>
</evidence>
<gene>
    <name evidence="11" type="primary">nudC</name>
    <name evidence="11" type="ORF">QQX02_08625</name>
</gene>
<feature type="domain" description="Nudix hydrolase" evidence="10">
    <location>
        <begin position="155"/>
        <end position="279"/>
    </location>
</feature>
<comment type="similarity">
    <text evidence="3">Belongs to the Nudix hydrolase family. NudC subfamily.</text>
</comment>
<dbReference type="PROSITE" id="PS00893">
    <property type="entry name" value="NUDIX_BOX"/>
    <property type="match status" value="1"/>
</dbReference>
<dbReference type="SUPFAM" id="SSF55811">
    <property type="entry name" value="Nudix"/>
    <property type="match status" value="1"/>
</dbReference>
<dbReference type="PANTHER" id="PTHR42904:SF6">
    <property type="entry name" value="NAD-CAPPED RNA HYDROLASE NUDT12"/>
    <property type="match status" value="1"/>
</dbReference>
<evidence type="ECO:0000256" key="5">
    <source>
        <dbReference type="ARBA" id="ARBA00022723"/>
    </source>
</evidence>
<organism evidence="11 12">
    <name type="scientific">Demequina muriae</name>
    <dbReference type="NCBI Taxonomy" id="3051664"/>
    <lineage>
        <taxon>Bacteria</taxon>
        <taxon>Bacillati</taxon>
        <taxon>Actinomycetota</taxon>
        <taxon>Actinomycetes</taxon>
        <taxon>Micrococcales</taxon>
        <taxon>Demequinaceae</taxon>
        <taxon>Demequina</taxon>
    </lineage>
</organism>
<evidence type="ECO:0000256" key="9">
    <source>
        <dbReference type="ARBA" id="ARBA00023679"/>
    </source>
</evidence>
<evidence type="ECO:0000256" key="3">
    <source>
        <dbReference type="ARBA" id="ARBA00009595"/>
    </source>
</evidence>
<keyword evidence="8" id="KW-0520">NAD</keyword>
<dbReference type="EMBL" id="JAUHQA010000001">
    <property type="protein sequence ID" value="MDN4480983.1"/>
    <property type="molecule type" value="Genomic_DNA"/>
</dbReference>
<name>A0ABT8GHT2_9MICO</name>
<evidence type="ECO:0000256" key="1">
    <source>
        <dbReference type="ARBA" id="ARBA00001946"/>
    </source>
</evidence>
<keyword evidence="7" id="KW-0460">Magnesium</keyword>
<comment type="caution">
    <text evidence="11">The sequence shown here is derived from an EMBL/GenBank/DDBJ whole genome shotgun (WGS) entry which is preliminary data.</text>
</comment>
<dbReference type="InterPro" id="IPR015797">
    <property type="entry name" value="NUDIX_hydrolase-like_dom_sf"/>
</dbReference>
<dbReference type="RefSeq" id="WP_301142470.1">
    <property type="nucleotide sequence ID" value="NZ_JAUHQA010000001.1"/>
</dbReference>
<dbReference type="Gene3D" id="3.90.79.20">
    <property type="match status" value="1"/>
</dbReference>
<dbReference type="GO" id="GO:0016787">
    <property type="term" value="F:hydrolase activity"/>
    <property type="evidence" value="ECO:0007669"/>
    <property type="project" value="UniProtKB-KW"/>
</dbReference>
<accession>A0ABT8GHT2</accession>
<dbReference type="PANTHER" id="PTHR42904">
    <property type="entry name" value="NUDIX HYDROLASE, NUDC SUBFAMILY"/>
    <property type="match status" value="1"/>
</dbReference>
<dbReference type="Proteomes" id="UP001172708">
    <property type="component" value="Unassembled WGS sequence"/>
</dbReference>
<reference evidence="11" key="1">
    <citation type="submission" date="2023-06" db="EMBL/GenBank/DDBJ databases">
        <title>Egi l300058.</title>
        <authorList>
            <person name="Gao L."/>
            <person name="Fang B.-Z."/>
            <person name="Li W.-J."/>
        </authorList>
    </citation>
    <scope>NUCLEOTIDE SEQUENCE</scope>
    <source>
        <strain evidence="11">EGI L300058</strain>
    </source>
</reference>
<dbReference type="NCBIfam" id="NF001299">
    <property type="entry name" value="PRK00241.1"/>
    <property type="match status" value="1"/>
</dbReference>
<protein>
    <recommendedName>
        <fullName evidence="4">NAD(+) diphosphatase</fullName>
        <ecNumber evidence="4">3.6.1.22</ecNumber>
    </recommendedName>
</protein>
<proteinExistence type="inferred from homology"/>
<keyword evidence="5" id="KW-0479">Metal-binding</keyword>
<keyword evidence="12" id="KW-1185">Reference proteome</keyword>
<dbReference type="InterPro" id="IPR015376">
    <property type="entry name" value="Znr_NADH_PPase"/>
</dbReference>
<evidence type="ECO:0000259" key="10">
    <source>
        <dbReference type="PROSITE" id="PS51462"/>
    </source>
</evidence>
<dbReference type="InterPro" id="IPR049734">
    <property type="entry name" value="NudC-like_C"/>
</dbReference>
<dbReference type="GO" id="GO:0016874">
    <property type="term" value="F:ligase activity"/>
    <property type="evidence" value="ECO:0007669"/>
    <property type="project" value="UniProtKB-KW"/>
</dbReference>
<comment type="cofactor">
    <cofactor evidence="2">
        <name>Zn(2+)</name>
        <dbReference type="ChEBI" id="CHEBI:29105"/>
    </cofactor>
</comment>
<dbReference type="Pfam" id="PF09297">
    <property type="entry name" value="Zn_ribbon_NUD"/>
    <property type="match status" value="1"/>
</dbReference>
<dbReference type="PROSITE" id="PS51462">
    <property type="entry name" value="NUDIX"/>
    <property type="match status" value="1"/>
</dbReference>
<dbReference type="Gene3D" id="3.90.79.10">
    <property type="entry name" value="Nucleoside Triphosphate Pyrophosphohydrolase"/>
    <property type="match status" value="1"/>
</dbReference>
<evidence type="ECO:0000313" key="12">
    <source>
        <dbReference type="Proteomes" id="UP001172708"/>
    </source>
</evidence>
<comment type="catalytic activity">
    <reaction evidence="9">
        <text>a 5'-end NAD(+)-phospho-ribonucleoside in mRNA + H2O = a 5'-end phospho-adenosine-phospho-ribonucleoside in mRNA + beta-nicotinamide D-ribonucleotide + 2 H(+)</text>
        <dbReference type="Rhea" id="RHEA:60876"/>
        <dbReference type="Rhea" id="RHEA-COMP:15698"/>
        <dbReference type="Rhea" id="RHEA-COMP:15719"/>
        <dbReference type="ChEBI" id="CHEBI:14649"/>
        <dbReference type="ChEBI" id="CHEBI:15377"/>
        <dbReference type="ChEBI" id="CHEBI:15378"/>
        <dbReference type="ChEBI" id="CHEBI:144029"/>
        <dbReference type="ChEBI" id="CHEBI:144051"/>
    </reaction>
    <physiologicalReaction direction="left-to-right" evidence="9">
        <dbReference type="Rhea" id="RHEA:60877"/>
    </physiologicalReaction>
</comment>
<evidence type="ECO:0000256" key="6">
    <source>
        <dbReference type="ARBA" id="ARBA00022801"/>
    </source>
</evidence>
<dbReference type="EC" id="3.6.1.22" evidence="4"/>
<dbReference type="InterPro" id="IPR000086">
    <property type="entry name" value="NUDIX_hydrolase_dom"/>
</dbReference>
<keyword evidence="6 11" id="KW-0378">Hydrolase</keyword>
<keyword evidence="11" id="KW-0436">Ligase</keyword>
<dbReference type="InterPro" id="IPR050241">
    <property type="entry name" value="NAD-cap_RNA_hydrolase_NudC"/>
</dbReference>
<evidence type="ECO:0000256" key="2">
    <source>
        <dbReference type="ARBA" id="ARBA00001947"/>
    </source>
</evidence>
<sequence>MNRHLLLDQPLIIDRGSERRELVDTTHAHAVVVRDGAVLAIDGDVVELPPSERPAHGLEIYLGRDGEHELVAVVPDGPLDIGGPGARMTPLRELLGMFAARGADGARDRELATTAVAISAWHASHPRCALCGSATEPRMGGWVRRCPTDQRDHYPRTDPAVIVAITDGEDRMLMAHASHWSANRFSHLAGYVEPGESLEQAAHREVAEESGLVLHDLTYAGSQPWPFPASVMVGFRARVDDPAFVLDDDEISEAMWVSRAELDARVADGTLVLAPPGSIARRLLEEWYGSTLP</sequence>
<dbReference type="InterPro" id="IPR020084">
    <property type="entry name" value="NUDIX_hydrolase_CS"/>
</dbReference>
<dbReference type="Pfam" id="PF00293">
    <property type="entry name" value="NUDIX"/>
    <property type="match status" value="1"/>
</dbReference>
<evidence type="ECO:0000313" key="11">
    <source>
        <dbReference type="EMBL" id="MDN4480983.1"/>
    </source>
</evidence>
<dbReference type="CDD" id="cd03429">
    <property type="entry name" value="NUDIX_NADH_pyrophosphatase_Nudt13"/>
    <property type="match status" value="1"/>
</dbReference>
<comment type="cofactor">
    <cofactor evidence="1">
        <name>Mg(2+)</name>
        <dbReference type="ChEBI" id="CHEBI:18420"/>
    </cofactor>
</comment>
<evidence type="ECO:0000256" key="8">
    <source>
        <dbReference type="ARBA" id="ARBA00023027"/>
    </source>
</evidence>